<evidence type="ECO:0000313" key="1">
    <source>
        <dbReference type="EMBL" id="KAI3779997.1"/>
    </source>
</evidence>
<reference evidence="2" key="1">
    <citation type="journal article" date="2022" name="Mol. Ecol. Resour.">
        <title>The genomes of chicory, endive, great burdock and yacon provide insights into Asteraceae palaeo-polyploidization history and plant inulin production.</title>
        <authorList>
            <person name="Fan W."/>
            <person name="Wang S."/>
            <person name="Wang H."/>
            <person name="Wang A."/>
            <person name="Jiang F."/>
            <person name="Liu H."/>
            <person name="Zhao H."/>
            <person name="Xu D."/>
            <person name="Zhang Y."/>
        </authorList>
    </citation>
    <scope>NUCLEOTIDE SEQUENCE [LARGE SCALE GENOMIC DNA]</scope>
    <source>
        <strain evidence="2">cv. Punajuju</strain>
    </source>
</reference>
<protein>
    <submittedName>
        <fullName evidence="1">Uncharacterized protein</fullName>
    </submittedName>
</protein>
<organism evidence="1 2">
    <name type="scientific">Cichorium intybus</name>
    <name type="common">Chicory</name>
    <dbReference type="NCBI Taxonomy" id="13427"/>
    <lineage>
        <taxon>Eukaryota</taxon>
        <taxon>Viridiplantae</taxon>
        <taxon>Streptophyta</taxon>
        <taxon>Embryophyta</taxon>
        <taxon>Tracheophyta</taxon>
        <taxon>Spermatophyta</taxon>
        <taxon>Magnoliopsida</taxon>
        <taxon>eudicotyledons</taxon>
        <taxon>Gunneridae</taxon>
        <taxon>Pentapetalae</taxon>
        <taxon>asterids</taxon>
        <taxon>campanulids</taxon>
        <taxon>Asterales</taxon>
        <taxon>Asteraceae</taxon>
        <taxon>Cichorioideae</taxon>
        <taxon>Cichorieae</taxon>
        <taxon>Cichoriinae</taxon>
        <taxon>Cichorium</taxon>
    </lineage>
</organism>
<reference evidence="1 2" key="2">
    <citation type="journal article" date="2022" name="Mol. Ecol. Resour.">
        <title>The genomes of chicory, endive, great burdock and yacon provide insights into Asteraceae paleo-polyploidization history and plant inulin production.</title>
        <authorList>
            <person name="Fan W."/>
            <person name="Wang S."/>
            <person name="Wang H."/>
            <person name="Wang A."/>
            <person name="Jiang F."/>
            <person name="Liu H."/>
            <person name="Zhao H."/>
            <person name="Xu D."/>
            <person name="Zhang Y."/>
        </authorList>
    </citation>
    <scope>NUCLEOTIDE SEQUENCE [LARGE SCALE GENOMIC DNA]</scope>
    <source>
        <strain evidence="2">cv. Punajuju</strain>
        <tissue evidence="1">Leaves</tissue>
    </source>
</reference>
<gene>
    <name evidence="1" type="ORF">L2E82_09804</name>
</gene>
<dbReference type="EMBL" id="CM042010">
    <property type="protein sequence ID" value="KAI3779997.1"/>
    <property type="molecule type" value="Genomic_DNA"/>
</dbReference>
<keyword evidence="2" id="KW-1185">Reference proteome</keyword>
<sequence length="102" mass="11907">MIRRIKVRVKELDRNIYSPWSDVDKTVEEEEVNVESKKELENNLENDVSSEMSEFDSSDCFSDEEREQSEEETVVPDSNFEENDTSIRVTPILQIMGKEEAT</sequence>
<accession>A0ACB9GB74</accession>
<name>A0ACB9GB74_CICIN</name>
<proteinExistence type="predicted"/>
<comment type="caution">
    <text evidence="1">The sequence shown here is derived from an EMBL/GenBank/DDBJ whole genome shotgun (WGS) entry which is preliminary data.</text>
</comment>
<dbReference type="Proteomes" id="UP001055811">
    <property type="component" value="Linkage Group LG02"/>
</dbReference>
<evidence type="ECO:0000313" key="2">
    <source>
        <dbReference type="Proteomes" id="UP001055811"/>
    </source>
</evidence>